<organism evidence="2 3">
    <name type="scientific">Rugosimonospora africana</name>
    <dbReference type="NCBI Taxonomy" id="556532"/>
    <lineage>
        <taxon>Bacteria</taxon>
        <taxon>Bacillati</taxon>
        <taxon>Actinomycetota</taxon>
        <taxon>Actinomycetes</taxon>
        <taxon>Micromonosporales</taxon>
        <taxon>Micromonosporaceae</taxon>
        <taxon>Rugosimonospora</taxon>
    </lineage>
</organism>
<evidence type="ECO:0000313" key="2">
    <source>
        <dbReference type="EMBL" id="GIH12529.1"/>
    </source>
</evidence>
<evidence type="ECO:0000259" key="1">
    <source>
        <dbReference type="SMART" id="SM00881"/>
    </source>
</evidence>
<dbReference type="Pfam" id="PF13380">
    <property type="entry name" value="CoA_binding_2"/>
    <property type="match status" value="1"/>
</dbReference>
<dbReference type="InterPro" id="IPR036291">
    <property type="entry name" value="NAD(P)-bd_dom_sf"/>
</dbReference>
<comment type="caution">
    <text evidence="2">The sequence shown here is derived from an EMBL/GenBank/DDBJ whole genome shotgun (WGS) entry which is preliminary data.</text>
</comment>
<dbReference type="Proteomes" id="UP000642748">
    <property type="component" value="Unassembled WGS sequence"/>
</dbReference>
<dbReference type="RefSeq" id="WP_203916247.1">
    <property type="nucleotide sequence ID" value="NZ_BONZ01000008.1"/>
</dbReference>
<dbReference type="Gene3D" id="3.40.50.720">
    <property type="entry name" value="NAD(P)-binding Rossmann-like Domain"/>
    <property type="match status" value="1"/>
</dbReference>
<sequence>MRTPEQILRDSTTIAVVGASRYPDKTAHAVPLQLLRHGWRVIPVNPYAEEIWGQRCYPTLAAIPERVDLVNVFRPSRDTPPVAREAVAIGASALWLQQGIASEESWAIAEAAGLDYVEDHCIAVERAVRALSKLAG</sequence>
<keyword evidence="3" id="KW-1185">Reference proteome</keyword>
<accession>A0A8J3QMB6</accession>
<reference evidence="2" key="1">
    <citation type="submission" date="2021-01" db="EMBL/GenBank/DDBJ databases">
        <title>Whole genome shotgun sequence of Rugosimonospora africana NBRC 104875.</title>
        <authorList>
            <person name="Komaki H."/>
            <person name="Tamura T."/>
        </authorList>
    </citation>
    <scope>NUCLEOTIDE SEQUENCE</scope>
    <source>
        <strain evidence="2">NBRC 104875</strain>
    </source>
</reference>
<evidence type="ECO:0000313" key="3">
    <source>
        <dbReference type="Proteomes" id="UP000642748"/>
    </source>
</evidence>
<feature type="domain" description="CoA-binding" evidence="1">
    <location>
        <begin position="8"/>
        <end position="100"/>
    </location>
</feature>
<dbReference type="SMART" id="SM00881">
    <property type="entry name" value="CoA_binding"/>
    <property type="match status" value="1"/>
</dbReference>
<proteinExistence type="predicted"/>
<dbReference type="EMBL" id="BONZ01000008">
    <property type="protein sequence ID" value="GIH12529.1"/>
    <property type="molecule type" value="Genomic_DNA"/>
</dbReference>
<keyword evidence="2" id="KW-0436">Ligase</keyword>
<dbReference type="AlphaFoldDB" id="A0A8J3QMB6"/>
<dbReference type="PANTHER" id="PTHR33303">
    <property type="entry name" value="CYTOPLASMIC PROTEIN-RELATED"/>
    <property type="match status" value="1"/>
</dbReference>
<dbReference type="InterPro" id="IPR003781">
    <property type="entry name" value="CoA-bd"/>
</dbReference>
<gene>
    <name evidence="2" type="ORF">Raf01_07010</name>
</gene>
<name>A0A8J3QMB6_9ACTN</name>
<dbReference type="SUPFAM" id="SSF51735">
    <property type="entry name" value="NAD(P)-binding Rossmann-fold domains"/>
    <property type="match status" value="1"/>
</dbReference>
<dbReference type="GO" id="GO:0016874">
    <property type="term" value="F:ligase activity"/>
    <property type="evidence" value="ECO:0007669"/>
    <property type="project" value="UniProtKB-KW"/>
</dbReference>
<dbReference type="PANTHER" id="PTHR33303:SF2">
    <property type="entry name" value="COA-BINDING DOMAIN-CONTAINING PROTEIN"/>
    <property type="match status" value="1"/>
</dbReference>
<protein>
    <submittedName>
        <fullName evidence="2">Succinyl-CoA ligase subunit alpha</fullName>
    </submittedName>
</protein>